<evidence type="ECO:0000256" key="2">
    <source>
        <dbReference type="SAM" id="Phobius"/>
    </source>
</evidence>
<comment type="caution">
    <text evidence="4">The sequence shown here is derived from an EMBL/GenBank/DDBJ whole genome shotgun (WGS) entry which is preliminary data.</text>
</comment>
<name>A0ABV5K756_9ACTN</name>
<evidence type="ECO:0008006" key="6">
    <source>
        <dbReference type="Google" id="ProtNLM"/>
    </source>
</evidence>
<proteinExistence type="predicted"/>
<feature type="region of interest" description="Disordered" evidence="1">
    <location>
        <begin position="196"/>
        <end position="245"/>
    </location>
</feature>
<dbReference type="RefSeq" id="WP_379140845.1">
    <property type="nucleotide sequence ID" value="NZ_JBHMDG010000007.1"/>
</dbReference>
<reference evidence="4 5" key="1">
    <citation type="submission" date="2024-09" db="EMBL/GenBank/DDBJ databases">
        <authorList>
            <person name="Sun Q."/>
            <person name="Mori K."/>
        </authorList>
    </citation>
    <scope>NUCLEOTIDE SEQUENCE [LARGE SCALE GENOMIC DNA]</scope>
    <source>
        <strain evidence="4 5">JCM 9626</strain>
    </source>
</reference>
<feature type="region of interest" description="Disordered" evidence="1">
    <location>
        <begin position="329"/>
        <end position="352"/>
    </location>
</feature>
<organism evidence="4 5">
    <name type="scientific">Nocardioides plantarum</name>
    <dbReference type="NCBI Taxonomy" id="29299"/>
    <lineage>
        <taxon>Bacteria</taxon>
        <taxon>Bacillati</taxon>
        <taxon>Actinomycetota</taxon>
        <taxon>Actinomycetes</taxon>
        <taxon>Propionibacteriales</taxon>
        <taxon>Nocardioidaceae</taxon>
        <taxon>Nocardioides</taxon>
    </lineage>
</organism>
<gene>
    <name evidence="4" type="ORF">ACFFRI_05945</name>
</gene>
<sequence length="394" mass="39659">MRRTLGRRTTVLVTLGLLALGVAPAHADSRVEVTNDRGTSSADLTYQTRLTIDGRGFQVVRGGFGGVYVLFGWVDDPTGSSWKPSRGGLTGRDYQYIPDAETTADSKGYLRFVAFPGSSTAGEAAAVLSGSGGFRVELTVPGPVFQSVDRDGKVAEVDCRTVTCGVITVGAHGVKNARNETFTPVAFDRVYDAAPAGTTAPTGSPSTAPSAAPSAAPTTSPTAQPTAAASSGTTSGASQAGAGRVGAAGVTVDRTTAVRGHAMTFSARGFSPGEQVVAVLDAEAVALGPMAAGTSGEVAGVLQLPLDLEVGTHELRVTGAASGTTRTERFPVAAGDPTPASTAGASTSTDGSSPSGALVFLAVAVGVFVLAALAFLRTRLRGRSRRTAAPAVTT</sequence>
<dbReference type="Proteomes" id="UP001589750">
    <property type="component" value="Unassembled WGS sequence"/>
</dbReference>
<feature type="chain" id="PRO_5047459265" description="Htaa protein" evidence="3">
    <location>
        <begin position="28"/>
        <end position="394"/>
    </location>
</feature>
<evidence type="ECO:0000256" key="3">
    <source>
        <dbReference type="SAM" id="SignalP"/>
    </source>
</evidence>
<keyword evidence="2" id="KW-1133">Transmembrane helix</keyword>
<evidence type="ECO:0000256" key="1">
    <source>
        <dbReference type="SAM" id="MobiDB-lite"/>
    </source>
</evidence>
<evidence type="ECO:0000313" key="4">
    <source>
        <dbReference type="EMBL" id="MFB9312581.1"/>
    </source>
</evidence>
<accession>A0ABV5K756</accession>
<keyword evidence="5" id="KW-1185">Reference proteome</keyword>
<protein>
    <recommendedName>
        <fullName evidence="6">Htaa protein</fullName>
    </recommendedName>
</protein>
<feature type="transmembrane region" description="Helical" evidence="2">
    <location>
        <begin position="356"/>
        <end position="376"/>
    </location>
</feature>
<keyword evidence="3" id="KW-0732">Signal</keyword>
<dbReference type="Gene3D" id="2.60.40.230">
    <property type="entry name" value="Neocarzinostatin-like"/>
    <property type="match status" value="1"/>
</dbReference>
<feature type="compositionally biased region" description="Low complexity" evidence="1">
    <location>
        <begin position="336"/>
        <end position="352"/>
    </location>
</feature>
<dbReference type="EMBL" id="JBHMDG010000007">
    <property type="protein sequence ID" value="MFB9312581.1"/>
    <property type="molecule type" value="Genomic_DNA"/>
</dbReference>
<feature type="signal peptide" evidence="3">
    <location>
        <begin position="1"/>
        <end position="27"/>
    </location>
</feature>
<evidence type="ECO:0000313" key="5">
    <source>
        <dbReference type="Proteomes" id="UP001589750"/>
    </source>
</evidence>
<keyword evidence="2" id="KW-0472">Membrane</keyword>
<keyword evidence="2" id="KW-0812">Transmembrane</keyword>